<reference evidence="1 2" key="1">
    <citation type="journal article" date="2012" name="Environ. Microbiol.">
        <title>Complete genome of Candidatus Chloracidobacterium thermophilum, a chlorophyll-based photoheterotroph belonging to the phylum Acidobacteria.</title>
        <authorList>
            <person name="Garcia Costas A.M."/>
            <person name="Liu Z."/>
            <person name="Tomsho L.P."/>
            <person name="Schuster S.C."/>
            <person name="Ward D.M."/>
            <person name="Bryant D.A."/>
        </authorList>
    </citation>
    <scope>NUCLEOTIDE SEQUENCE [LARGE SCALE GENOMIC DNA]</scope>
    <source>
        <strain evidence="1 2">B</strain>
    </source>
</reference>
<name>G2LG70_CHLTF</name>
<dbReference type="OrthoDB" id="3078662at2"/>
<dbReference type="EMBL" id="CP002514">
    <property type="protein sequence ID" value="AEP12583.1"/>
    <property type="molecule type" value="Genomic_DNA"/>
</dbReference>
<protein>
    <submittedName>
        <fullName evidence="1">Uncharacterized protein</fullName>
    </submittedName>
</protein>
<dbReference type="HOGENOM" id="CLU_908190_0_0_0"/>
<accession>G2LG70</accession>
<proteinExistence type="predicted"/>
<dbReference type="Proteomes" id="UP000006791">
    <property type="component" value="Chromosome 1"/>
</dbReference>
<dbReference type="RefSeq" id="WP_014100320.1">
    <property type="nucleotide sequence ID" value="NC_016024.1"/>
</dbReference>
<evidence type="ECO:0000313" key="1">
    <source>
        <dbReference type="EMBL" id="AEP12583.1"/>
    </source>
</evidence>
<dbReference type="STRING" id="981222.Cabther_A1837"/>
<organism evidence="1 2">
    <name type="scientific">Chloracidobacterium thermophilum (strain B)</name>
    <dbReference type="NCBI Taxonomy" id="981222"/>
    <lineage>
        <taxon>Bacteria</taxon>
        <taxon>Pseudomonadati</taxon>
        <taxon>Acidobacteriota</taxon>
        <taxon>Terriglobia</taxon>
        <taxon>Terriglobales</taxon>
        <taxon>Acidobacteriaceae</taxon>
        <taxon>Chloracidobacterium</taxon>
    </lineage>
</organism>
<gene>
    <name evidence="1" type="ordered locus">Cabther_A1837</name>
</gene>
<dbReference type="AlphaFoldDB" id="G2LG70"/>
<dbReference type="KEGG" id="ctm:Cabther_A1837"/>
<sequence>MPASYDLPDALCSARPTPGRWLRWAAVLLAAGWWALSSLGMPAAAQQRPLLTEDVDIVETGRIRLQAGADFFQNQRFGLSGLRGDLFRPVVLGVHFGLNSNVGFSVEGSLRDYLSIRERGTSAIPLSLAPGATSTSGASDFTLWTKIKLRKETRRAPSLGVRIGVQLPNSDQARGIGLNATNVFGMVLVGKRVARERLNLFGNLGVGILTSPVKPGAQQDVLTYGAAAIYRVTEEVDVLGEVAGRYNPRTPVPGLESQAQVRLGARWRAAGFQWDLAGVAGLTRLSPRRGLTFGVTYEFKGFEPVK</sequence>
<keyword evidence="2" id="KW-1185">Reference proteome</keyword>
<evidence type="ECO:0000313" key="2">
    <source>
        <dbReference type="Proteomes" id="UP000006791"/>
    </source>
</evidence>